<reference evidence="3" key="1">
    <citation type="journal article" date="2015" name="Genome Announc.">
        <title>Draft Genome Sequence of Tolypothrix boutellei Strain VB521301.</title>
        <authorList>
            <person name="Chandrababunaidu M.M."/>
            <person name="Singh D."/>
            <person name="Sen D."/>
            <person name="Bhan S."/>
            <person name="Das S."/>
            <person name="Gupta A."/>
            <person name="Adhikary S.P."/>
            <person name="Tripathy S."/>
        </authorList>
    </citation>
    <scope>NUCLEOTIDE SEQUENCE</scope>
    <source>
        <strain evidence="3">VB521301</strain>
    </source>
</reference>
<feature type="transmembrane region" description="Helical" evidence="1">
    <location>
        <begin position="38"/>
        <end position="57"/>
    </location>
</feature>
<name>A0A0C1QR42_9CYAN</name>
<dbReference type="OrthoDB" id="532694at2"/>
<dbReference type="EMBL" id="JHEG02000059">
    <property type="protein sequence ID" value="KIE07954.1"/>
    <property type="molecule type" value="Genomic_DNA"/>
</dbReference>
<keyword evidence="1" id="KW-0812">Transmembrane</keyword>
<protein>
    <submittedName>
        <fullName evidence="3">Uncharacterized protein</fullName>
    </submittedName>
</protein>
<comment type="caution">
    <text evidence="3">The sequence shown here is derived from an EMBL/GenBank/DDBJ whole genome shotgun (WGS) entry which is preliminary data.</text>
</comment>
<dbReference type="Proteomes" id="UP000029738">
    <property type="component" value="Unassembled WGS sequence"/>
</dbReference>
<gene>
    <name evidence="3" type="ORF">DA73_0244165</name>
    <name evidence="2" type="ORF">DA73_0400025775</name>
</gene>
<evidence type="ECO:0000313" key="4">
    <source>
        <dbReference type="Proteomes" id="UP000029738"/>
    </source>
</evidence>
<accession>A0A0C1QR42</accession>
<dbReference type="STRING" id="1479485.DA73_0244165"/>
<evidence type="ECO:0000313" key="2">
    <source>
        <dbReference type="EMBL" id="KAF3888505.1"/>
    </source>
</evidence>
<evidence type="ECO:0000313" key="3">
    <source>
        <dbReference type="EMBL" id="KIE07954.1"/>
    </source>
</evidence>
<evidence type="ECO:0000256" key="1">
    <source>
        <dbReference type="SAM" id="Phobius"/>
    </source>
</evidence>
<keyword evidence="4" id="KW-1185">Reference proteome</keyword>
<proteinExistence type="predicted"/>
<reference evidence="2" key="2">
    <citation type="submission" date="2019-11" db="EMBL/GenBank/DDBJ databases">
        <title>Improved Assembly of Tolypothrix boutellei genome.</title>
        <authorList>
            <person name="Sarangi A.N."/>
            <person name="Mukherjee M."/>
            <person name="Ghosh S."/>
            <person name="Singh D."/>
            <person name="Das A."/>
            <person name="Kant S."/>
            <person name="Prusty A."/>
            <person name="Tripathy S."/>
        </authorList>
    </citation>
    <scope>NUCLEOTIDE SEQUENCE</scope>
    <source>
        <strain evidence="2">VB521301</strain>
    </source>
</reference>
<dbReference type="EMBL" id="JHEG04000001">
    <property type="protein sequence ID" value="KAF3888505.1"/>
    <property type="molecule type" value="Genomic_DNA"/>
</dbReference>
<keyword evidence="1" id="KW-1133">Transmembrane helix</keyword>
<sequence>MLALKGKNITLIALALMAMAYFSTMSHLEIHPFLKGEFVLIPLQGLALIYVMYWRWYHRPIK</sequence>
<dbReference type="RefSeq" id="WP_038092141.1">
    <property type="nucleotide sequence ID" value="NZ_JHEG04000001.1"/>
</dbReference>
<keyword evidence="1" id="KW-0472">Membrane</keyword>
<dbReference type="AlphaFoldDB" id="A0A0C1QR42"/>
<organism evidence="3">
    <name type="scientific">Tolypothrix bouteillei VB521301</name>
    <dbReference type="NCBI Taxonomy" id="1479485"/>
    <lineage>
        <taxon>Bacteria</taxon>
        <taxon>Bacillati</taxon>
        <taxon>Cyanobacteriota</taxon>
        <taxon>Cyanophyceae</taxon>
        <taxon>Nostocales</taxon>
        <taxon>Tolypothrichaceae</taxon>
        <taxon>Tolypothrix</taxon>
    </lineage>
</organism>